<proteinExistence type="predicted"/>
<evidence type="ECO:0000313" key="3">
    <source>
        <dbReference type="Proteomes" id="UP000054408"/>
    </source>
</evidence>
<dbReference type="AlphaFoldDB" id="A0A0L0DQN8"/>
<feature type="compositionally biased region" description="Low complexity" evidence="1">
    <location>
        <begin position="12"/>
        <end position="31"/>
    </location>
</feature>
<dbReference type="EMBL" id="GL349438">
    <property type="protein sequence ID" value="KNC54590.1"/>
    <property type="molecule type" value="Genomic_DNA"/>
</dbReference>
<keyword evidence="3" id="KW-1185">Reference proteome</keyword>
<dbReference type="Proteomes" id="UP000054408">
    <property type="component" value="Unassembled WGS sequence"/>
</dbReference>
<evidence type="ECO:0000313" key="2">
    <source>
        <dbReference type="EMBL" id="KNC54590.1"/>
    </source>
</evidence>
<evidence type="ECO:0000256" key="1">
    <source>
        <dbReference type="SAM" id="MobiDB-lite"/>
    </source>
</evidence>
<dbReference type="GeneID" id="25561196"/>
<protein>
    <submittedName>
        <fullName evidence="2">Uncharacterized protein</fullName>
    </submittedName>
</protein>
<organism evidence="2 3">
    <name type="scientific">Thecamonas trahens ATCC 50062</name>
    <dbReference type="NCBI Taxonomy" id="461836"/>
    <lineage>
        <taxon>Eukaryota</taxon>
        <taxon>Apusozoa</taxon>
        <taxon>Apusomonadida</taxon>
        <taxon>Apusomonadidae</taxon>
        <taxon>Thecamonas</taxon>
    </lineage>
</organism>
<dbReference type="RefSeq" id="XP_013761499.1">
    <property type="nucleotide sequence ID" value="XM_013906045.1"/>
</dbReference>
<reference evidence="2 3" key="1">
    <citation type="submission" date="2010-05" db="EMBL/GenBank/DDBJ databases">
        <title>The Genome Sequence of Thecamonas trahens ATCC 50062.</title>
        <authorList>
            <consortium name="The Broad Institute Genome Sequencing Platform"/>
            <person name="Russ C."/>
            <person name="Cuomo C."/>
            <person name="Shea T."/>
            <person name="Young S.K."/>
            <person name="Zeng Q."/>
            <person name="Koehrsen M."/>
            <person name="Haas B."/>
            <person name="Borodovsky M."/>
            <person name="Guigo R."/>
            <person name="Alvarado L."/>
            <person name="Berlin A."/>
            <person name="Bochicchio J."/>
            <person name="Borenstein D."/>
            <person name="Chapman S."/>
            <person name="Chen Z."/>
            <person name="Freedman E."/>
            <person name="Gellesch M."/>
            <person name="Goldberg J."/>
            <person name="Griggs A."/>
            <person name="Gujja S."/>
            <person name="Heilman E."/>
            <person name="Heiman D."/>
            <person name="Hepburn T."/>
            <person name="Howarth C."/>
            <person name="Jen D."/>
            <person name="Larson L."/>
            <person name="Mehta T."/>
            <person name="Park D."/>
            <person name="Pearson M."/>
            <person name="Roberts A."/>
            <person name="Saif S."/>
            <person name="Shenoy N."/>
            <person name="Sisk P."/>
            <person name="Stolte C."/>
            <person name="Sykes S."/>
            <person name="Thomson T."/>
            <person name="Walk T."/>
            <person name="White J."/>
            <person name="Yandava C."/>
            <person name="Burger G."/>
            <person name="Gray M.W."/>
            <person name="Holland P.W.H."/>
            <person name="King N."/>
            <person name="Lang F.B.F."/>
            <person name="Roger A.J."/>
            <person name="Ruiz-Trillo I."/>
            <person name="Lander E."/>
            <person name="Nusbaum C."/>
        </authorList>
    </citation>
    <scope>NUCLEOTIDE SEQUENCE [LARGE SCALE GENOMIC DNA]</scope>
    <source>
        <strain evidence="2 3">ATCC 50062</strain>
    </source>
</reference>
<gene>
    <name evidence="2" type="ORF">AMSG_01446</name>
</gene>
<feature type="region of interest" description="Disordered" evidence="1">
    <location>
        <begin position="1"/>
        <end position="47"/>
    </location>
</feature>
<accession>A0A0L0DQN8</accession>
<sequence length="295" mass="30818">MAANALSMASGSLRRAAQSRNSSRSSSRSPSPTAERQGDGDDDDGWQVHGLAEGAVLSVTEKEVLAELMAGGEARVGSSSVMAFPASVPMLPKIYGEVARLGASAAARLDTLALHAPVGRGSAAAAALERLGALVREWGGWMHKHGVSGTPLPRSGKGVPSPEYASMSADVLVAMDTVFWASSATLWLVLEEASARACATTWLASSCSGVLSSRDGAGGSHALVDAPDELRVVLEAVYSALKFMLRKEARLAAPCVAAFRADHYPAIEIEMARAVDEVTLYNLALGLETRRRGRS</sequence>
<name>A0A0L0DQN8_THETB</name>